<dbReference type="AlphaFoldDB" id="A0AAN9QQP4"/>
<dbReference type="EMBL" id="JAYMYQ010000003">
    <property type="protein sequence ID" value="KAK7344524.1"/>
    <property type="molecule type" value="Genomic_DNA"/>
</dbReference>
<dbReference type="Proteomes" id="UP001367508">
    <property type="component" value="Unassembled WGS sequence"/>
</dbReference>
<keyword evidence="2" id="KW-1185">Reference proteome</keyword>
<gene>
    <name evidence="1" type="ORF">VNO77_14217</name>
</gene>
<comment type="caution">
    <text evidence="1">The sequence shown here is derived from an EMBL/GenBank/DDBJ whole genome shotgun (WGS) entry which is preliminary data.</text>
</comment>
<name>A0AAN9QQP4_CANGL</name>
<accession>A0AAN9QQP4</accession>
<evidence type="ECO:0000313" key="1">
    <source>
        <dbReference type="EMBL" id="KAK7344524.1"/>
    </source>
</evidence>
<sequence length="81" mass="9527">MGYMRDEAENEYLFGVVNLQFHNNIRSQMESYMRICDGVKTRMHIIQRDTLVGETTQRLDINKTLIRTAYENGFDPNPVNL</sequence>
<protein>
    <submittedName>
        <fullName evidence="1">Uncharacterized protein</fullName>
    </submittedName>
</protein>
<reference evidence="1 2" key="1">
    <citation type="submission" date="2024-01" db="EMBL/GenBank/DDBJ databases">
        <title>The genomes of 5 underutilized Papilionoideae crops provide insights into root nodulation and disease resistanc.</title>
        <authorList>
            <person name="Jiang F."/>
        </authorList>
    </citation>
    <scope>NUCLEOTIDE SEQUENCE [LARGE SCALE GENOMIC DNA]</scope>
    <source>
        <strain evidence="1">LVBAO_FW01</strain>
        <tissue evidence="1">Leaves</tissue>
    </source>
</reference>
<evidence type="ECO:0000313" key="2">
    <source>
        <dbReference type="Proteomes" id="UP001367508"/>
    </source>
</evidence>
<proteinExistence type="predicted"/>
<organism evidence="1 2">
    <name type="scientific">Canavalia gladiata</name>
    <name type="common">Sword bean</name>
    <name type="synonym">Dolichos gladiatus</name>
    <dbReference type="NCBI Taxonomy" id="3824"/>
    <lineage>
        <taxon>Eukaryota</taxon>
        <taxon>Viridiplantae</taxon>
        <taxon>Streptophyta</taxon>
        <taxon>Embryophyta</taxon>
        <taxon>Tracheophyta</taxon>
        <taxon>Spermatophyta</taxon>
        <taxon>Magnoliopsida</taxon>
        <taxon>eudicotyledons</taxon>
        <taxon>Gunneridae</taxon>
        <taxon>Pentapetalae</taxon>
        <taxon>rosids</taxon>
        <taxon>fabids</taxon>
        <taxon>Fabales</taxon>
        <taxon>Fabaceae</taxon>
        <taxon>Papilionoideae</taxon>
        <taxon>50 kb inversion clade</taxon>
        <taxon>NPAAA clade</taxon>
        <taxon>indigoferoid/millettioid clade</taxon>
        <taxon>Phaseoleae</taxon>
        <taxon>Canavalia</taxon>
    </lineage>
</organism>